<dbReference type="SMART" id="SM00388">
    <property type="entry name" value="HisKA"/>
    <property type="match status" value="1"/>
</dbReference>
<accession>A0A5B6TA49</accession>
<dbReference type="CDD" id="cd00075">
    <property type="entry name" value="HATPase"/>
    <property type="match status" value="1"/>
</dbReference>
<dbReference type="EMBL" id="VKKY01000003">
    <property type="protein sequence ID" value="KAA3436815.1"/>
    <property type="molecule type" value="Genomic_DNA"/>
</dbReference>
<dbReference type="InterPro" id="IPR000014">
    <property type="entry name" value="PAS"/>
</dbReference>
<evidence type="ECO:0000256" key="3">
    <source>
        <dbReference type="ARBA" id="ARBA00022553"/>
    </source>
</evidence>
<dbReference type="GO" id="GO:0006355">
    <property type="term" value="P:regulation of DNA-templated transcription"/>
    <property type="evidence" value="ECO:0007669"/>
    <property type="project" value="InterPro"/>
</dbReference>
<feature type="domain" description="PAS" evidence="8">
    <location>
        <begin position="553"/>
        <end position="623"/>
    </location>
</feature>
<dbReference type="SUPFAM" id="SSF55785">
    <property type="entry name" value="PYP-like sensor domain (PAS domain)"/>
    <property type="match status" value="6"/>
</dbReference>
<dbReference type="PROSITE" id="PS50113">
    <property type="entry name" value="PAC"/>
    <property type="match status" value="6"/>
</dbReference>
<dbReference type="CDD" id="cd00130">
    <property type="entry name" value="PAS"/>
    <property type="match status" value="5"/>
</dbReference>
<feature type="domain" description="PAC" evidence="9">
    <location>
        <begin position="372"/>
        <end position="426"/>
    </location>
</feature>
<dbReference type="PROSITE" id="PS50109">
    <property type="entry name" value="HIS_KIN"/>
    <property type="match status" value="1"/>
</dbReference>
<dbReference type="InterPro" id="IPR036097">
    <property type="entry name" value="HisK_dim/P_sf"/>
</dbReference>
<dbReference type="FunFam" id="3.30.450.20:FF:000099">
    <property type="entry name" value="Sensory box sensor histidine kinase"/>
    <property type="match status" value="1"/>
</dbReference>
<dbReference type="Gene3D" id="3.30.450.20">
    <property type="entry name" value="PAS domain"/>
    <property type="match status" value="6"/>
</dbReference>
<dbReference type="PANTHER" id="PTHR43304:SF1">
    <property type="entry name" value="PAC DOMAIN-CONTAINING PROTEIN"/>
    <property type="match status" value="1"/>
</dbReference>
<dbReference type="PANTHER" id="PTHR43304">
    <property type="entry name" value="PHYTOCHROME-LIKE PROTEIN CPH1"/>
    <property type="match status" value="1"/>
</dbReference>
<keyword evidence="4" id="KW-0808">Transferase</keyword>
<evidence type="ECO:0000313" key="10">
    <source>
        <dbReference type="EMBL" id="KAA3436815.1"/>
    </source>
</evidence>
<dbReference type="SMART" id="SM00086">
    <property type="entry name" value="PAC"/>
    <property type="match status" value="6"/>
</dbReference>
<evidence type="ECO:0000256" key="1">
    <source>
        <dbReference type="ARBA" id="ARBA00000085"/>
    </source>
</evidence>
<reference evidence="10 11" key="1">
    <citation type="submission" date="2019-07" db="EMBL/GenBank/DDBJ databases">
        <title>Rufibacter sp. nov., isolated from lake sediment.</title>
        <authorList>
            <person name="Qu J.-H."/>
        </authorList>
    </citation>
    <scope>NUCLEOTIDE SEQUENCE [LARGE SCALE GENOMIC DNA]</scope>
    <source>
        <strain evidence="10 11">NBS58-1</strain>
    </source>
</reference>
<dbReference type="CDD" id="cd00082">
    <property type="entry name" value="HisKA"/>
    <property type="match status" value="1"/>
</dbReference>
<keyword evidence="11" id="KW-1185">Reference proteome</keyword>
<feature type="domain" description="PAC" evidence="9">
    <location>
        <begin position="624"/>
        <end position="678"/>
    </location>
</feature>
<dbReference type="InterPro" id="IPR052162">
    <property type="entry name" value="Sensor_kinase/Photoreceptor"/>
</dbReference>
<dbReference type="Gene3D" id="3.30.565.10">
    <property type="entry name" value="Histidine kinase-like ATPase, C-terminal domain"/>
    <property type="match status" value="1"/>
</dbReference>
<keyword evidence="6" id="KW-0175">Coiled coil</keyword>
<dbReference type="FunFam" id="3.30.565.10:FF:000006">
    <property type="entry name" value="Sensor histidine kinase WalK"/>
    <property type="match status" value="1"/>
</dbReference>
<protein>
    <recommendedName>
        <fullName evidence="2">histidine kinase</fullName>
        <ecNumber evidence="2">2.7.13.3</ecNumber>
    </recommendedName>
</protein>
<dbReference type="PRINTS" id="PR00344">
    <property type="entry name" value="BCTRLSENSOR"/>
</dbReference>
<dbReference type="Pfam" id="PF00512">
    <property type="entry name" value="HisKA"/>
    <property type="match status" value="1"/>
</dbReference>
<feature type="domain" description="PAS" evidence="8">
    <location>
        <begin position="298"/>
        <end position="369"/>
    </location>
</feature>
<proteinExistence type="predicted"/>
<dbReference type="RefSeq" id="WP_149092754.1">
    <property type="nucleotide sequence ID" value="NZ_VKKY01000003.1"/>
</dbReference>
<comment type="catalytic activity">
    <reaction evidence="1">
        <text>ATP + protein L-histidine = ADP + protein N-phospho-L-histidine.</text>
        <dbReference type="EC" id="2.7.13.3"/>
    </reaction>
</comment>
<dbReference type="PROSITE" id="PS50112">
    <property type="entry name" value="PAS"/>
    <property type="match status" value="4"/>
</dbReference>
<dbReference type="Pfam" id="PF00989">
    <property type="entry name" value="PAS"/>
    <property type="match status" value="1"/>
</dbReference>
<dbReference type="SMART" id="SM00387">
    <property type="entry name" value="HATPase_c"/>
    <property type="match status" value="1"/>
</dbReference>
<dbReference type="OrthoDB" id="9766459at2"/>
<evidence type="ECO:0000259" key="9">
    <source>
        <dbReference type="PROSITE" id="PS50113"/>
    </source>
</evidence>
<dbReference type="EC" id="2.7.13.3" evidence="2"/>
<dbReference type="GO" id="GO:0000155">
    <property type="term" value="F:phosphorelay sensor kinase activity"/>
    <property type="evidence" value="ECO:0007669"/>
    <property type="project" value="InterPro"/>
</dbReference>
<evidence type="ECO:0000259" key="7">
    <source>
        <dbReference type="PROSITE" id="PS50109"/>
    </source>
</evidence>
<dbReference type="InterPro" id="IPR005467">
    <property type="entry name" value="His_kinase_dom"/>
</dbReference>
<dbReference type="NCBIfam" id="TIGR00229">
    <property type="entry name" value="sensory_box"/>
    <property type="match status" value="5"/>
</dbReference>
<evidence type="ECO:0000256" key="4">
    <source>
        <dbReference type="ARBA" id="ARBA00022679"/>
    </source>
</evidence>
<dbReference type="Gene3D" id="1.10.287.130">
    <property type="match status" value="1"/>
</dbReference>
<dbReference type="SUPFAM" id="SSF47384">
    <property type="entry name" value="Homodimeric domain of signal transducing histidine kinase"/>
    <property type="match status" value="1"/>
</dbReference>
<dbReference type="InterPro" id="IPR001610">
    <property type="entry name" value="PAC"/>
</dbReference>
<feature type="coiled-coil region" evidence="6">
    <location>
        <begin position="786"/>
        <end position="813"/>
    </location>
</feature>
<dbReference type="InterPro" id="IPR004358">
    <property type="entry name" value="Sig_transdc_His_kin-like_C"/>
</dbReference>
<feature type="domain" description="PAC" evidence="9">
    <location>
        <begin position="748"/>
        <end position="798"/>
    </location>
</feature>
<evidence type="ECO:0000256" key="2">
    <source>
        <dbReference type="ARBA" id="ARBA00012438"/>
    </source>
</evidence>
<evidence type="ECO:0000259" key="8">
    <source>
        <dbReference type="PROSITE" id="PS50112"/>
    </source>
</evidence>
<name>A0A5B6TA49_9BACT</name>
<dbReference type="InterPro" id="IPR003594">
    <property type="entry name" value="HATPase_dom"/>
</dbReference>
<dbReference type="InterPro" id="IPR036890">
    <property type="entry name" value="HATPase_C_sf"/>
</dbReference>
<feature type="domain" description="PAS" evidence="8">
    <location>
        <begin position="176"/>
        <end position="246"/>
    </location>
</feature>
<keyword evidence="3" id="KW-0597">Phosphoprotein</keyword>
<dbReference type="Pfam" id="PF13426">
    <property type="entry name" value="PAS_9"/>
    <property type="match status" value="1"/>
</dbReference>
<dbReference type="InterPro" id="IPR003661">
    <property type="entry name" value="HisK_dim/P_dom"/>
</dbReference>
<dbReference type="InterPro" id="IPR000700">
    <property type="entry name" value="PAS-assoc_C"/>
</dbReference>
<dbReference type="Pfam" id="PF02518">
    <property type="entry name" value="HATPase_c"/>
    <property type="match status" value="1"/>
</dbReference>
<keyword evidence="5" id="KW-0418">Kinase</keyword>
<dbReference type="Pfam" id="PF08447">
    <property type="entry name" value="PAS_3"/>
    <property type="match status" value="3"/>
</dbReference>
<dbReference type="InterPro" id="IPR013767">
    <property type="entry name" value="PAS_fold"/>
</dbReference>
<sequence length="1031" mass="117131">MADILDPIQDTPKATVQSILGGGELGNLIRGYAWDSTLLGPISEWSLSLRMAVNLILQSPTPMVMLWGEAGTVLYNDAYRTLAGQRHPFMLGVEFSESWPETAGFIKEVISQTLQGKALTYRKLPFTVYRNNTAEDIWLDLDCSPILGDDGLPAGTLIITNEITGKVKADQALIEHEERLGGVLNQNSVGIAECDLTGRFILVNDRYSEMVGRSKEALYQMRMQDISHQEDLPHNMVLLKEAIQTGVPFSIEKRYLRPDGTEIWVHNNVSIAKNSAGVPSFVVAVCHEVTEKKLAEKHQKLFLAMSENSSNFIGIADTDGKVIYVNPSGRRMVGLDSPEEAQNTTVIDYFSEEDQPFVREVILPAQTKEGFWKGEFRFRNFKTGQYIEVDYNQFAVKDPSTGEVLGIATVSPDITARKRAEAALTESEERFRTMAEASGLLIAQTDLEGNAIYFNQEWIRLTGRTLEELLNYGWGEFLHPDDRQGFIEAYQNAFKKREVLQREFRLLNKEGEYRWQYAVVMPRFASDQTFAGYMSSCVDVTESKKTQEALVKSEEWFKTFANNLQSLAWTANPDGWITWYNQRWYDFTGSTFEEMQSRGWEKIHHPDHLERVVNFVQEAWTKQETWELIFPLKGVSGEYRWFLTRGIPVKDEEGNLVRWVGTNTDITEQKKAEAELSKFKIISDYAFDAFILMRKDGTFAYLNDLALKRWGYTQEEALTLRLPDVNPIYQEELFNATFAQAQEQGALPPFETLHKRKDGTIYPVEISMGGITLDGQPHLFAVARDITERKQAEETLKRRNEELQRTNNDLDNFIYTASHDLKAPITNIEGLVNTLVMDLPPDVLELPEIAPIISLIGDSISRFKNTINDLTELTKLQRQSSEDVSIVPFQEVLNEICQDLKDPIHQSGATLEIDFGQYPALQFSRKNLRSVLYNLVSNAIKYRSPQRSPLIRITSRQEQDACILTVEDNGLGIEASQQNKLFAMFKRLHDHVEGTGIGLYIVKKIIDNSGGQIEVESEIGRGTTFKVSFKL</sequence>
<feature type="domain" description="PAC" evidence="9">
    <location>
        <begin position="500"/>
        <end position="552"/>
    </location>
</feature>
<evidence type="ECO:0000256" key="5">
    <source>
        <dbReference type="ARBA" id="ARBA00022777"/>
    </source>
</evidence>
<feature type="domain" description="PAC" evidence="9">
    <location>
        <begin position="122"/>
        <end position="175"/>
    </location>
</feature>
<feature type="domain" description="PAC" evidence="9">
    <location>
        <begin position="249"/>
        <end position="301"/>
    </location>
</feature>
<comment type="caution">
    <text evidence="10">The sequence shown here is derived from an EMBL/GenBank/DDBJ whole genome shotgun (WGS) entry which is preliminary data.</text>
</comment>
<evidence type="ECO:0000313" key="11">
    <source>
        <dbReference type="Proteomes" id="UP000324133"/>
    </source>
</evidence>
<dbReference type="SUPFAM" id="SSF55874">
    <property type="entry name" value="ATPase domain of HSP90 chaperone/DNA topoisomerase II/histidine kinase"/>
    <property type="match status" value="1"/>
</dbReference>
<dbReference type="InterPro" id="IPR013655">
    <property type="entry name" value="PAS_fold_3"/>
</dbReference>
<gene>
    <name evidence="10" type="ORF">FOA19_20795</name>
</gene>
<dbReference type="Proteomes" id="UP000324133">
    <property type="component" value="Unassembled WGS sequence"/>
</dbReference>
<dbReference type="AlphaFoldDB" id="A0A5B6TA49"/>
<dbReference type="InterPro" id="IPR035965">
    <property type="entry name" value="PAS-like_dom_sf"/>
</dbReference>
<evidence type="ECO:0000256" key="6">
    <source>
        <dbReference type="SAM" id="Coils"/>
    </source>
</evidence>
<dbReference type="SMART" id="SM00091">
    <property type="entry name" value="PAS"/>
    <property type="match status" value="6"/>
</dbReference>
<feature type="domain" description="Histidine kinase" evidence="7">
    <location>
        <begin position="816"/>
        <end position="1031"/>
    </location>
</feature>
<feature type="domain" description="PAS" evidence="8">
    <location>
        <begin position="427"/>
        <end position="497"/>
    </location>
</feature>
<organism evidence="10 11">
    <name type="scientific">Rufibacter hautae</name>
    <dbReference type="NCBI Taxonomy" id="2595005"/>
    <lineage>
        <taxon>Bacteria</taxon>
        <taxon>Pseudomonadati</taxon>
        <taxon>Bacteroidota</taxon>
        <taxon>Cytophagia</taxon>
        <taxon>Cytophagales</taxon>
        <taxon>Hymenobacteraceae</taxon>
        <taxon>Rufibacter</taxon>
    </lineage>
</organism>